<dbReference type="GO" id="GO:0005829">
    <property type="term" value="C:cytosol"/>
    <property type="evidence" value="ECO:0007669"/>
    <property type="project" value="TreeGrafter"/>
</dbReference>
<dbReference type="EMBL" id="CABM01000068">
    <property type="protein sequence ID" value="CBH99138.1"/>
    <property type="molecule type" value="Genomic_DNA"/>
</dbReference>
<organism evidence="2">
    <name type="scientific">mine drainage metagenome</name>
    <dbReference type="NCBI Taxonomy" id="410659"/>
    <lineage>
        <taxon>unclassified sequences</taxon>
        <taxon>metagenomes</taxon>
        <taxon>ecological metagenomes</taxon>
    </lineage>
</organism>
<comment type="caution">
    <text evidence="2">The sequence shown here is derived from an EMBL/GenBank/DDBJ whole genome shotgun (WGS) entry which is preliminary data.</text>
</comment>
<reference evidence="2" key="1">
    <citation type="submission" date="2009-10" db="EMBL/GenBank/DDBJ databases">
        <title>Diversity of trophic interactions inside an arsenic-rich microbial ecosystem.</title>
        <authorList>
            <person name="Bertin P.N."/>
            <person name="Heinrich-Salmeron A."/>
            <person name="Pelletier E."/>
            <person name="Goulhen-Chollet F."/>
            <person name="Arsene-Ploetze F."/>
            <person name="Gallien S."/>
            <person name="Calteau A."/>
            <person name="Vallenet D."/>
            <person name="Casiot C."/>
            <person name="Chane-Woon-Ming B."/>
            <person name="Giloteaux L."/>
            <person name="Barakat M."/>
            <person name="Bonnefoy V."/>
            <person name="Bruneel O."/>
            <person name="Chandler M."/>
            <person name="Cleiss J."/>
            <person name="Duran R."/>
            <person name="Elbaz-Poulichet F."/>
            <person name="Fonknechten N."/>
            <person name="Lauga B."/>
            <person name="Mornico D."/>
            <person name="Ortet P."/>
            <person name="Schaeffer C."/>
            <person name="Siguier P."/>
            <person name="Alexander Thil Smith A."/>
            <person name="Van Dorsselaer A."/>
            <person name="Weissenbach J."/>
            <person name="Medigue C."/>
            <person name="Le Paslier D."/>
        </authorList>
    </citation>
    <scope>NUCLEOTIDE SEQUENCE</scope>
</reference>
<dbReference type="SMART" id="SM00100">
    <property type="entry name" value="cNMP"/>
    <property type="match status" value="1"/>
</dbReference>
<gene>
    <name evidence="2" type="ORF">CARN2_0316</name>
</gene>
<dbReference type="GO" id="GO:0003700">
    <property type="term" value="F:DNA-binding transcription factor activity"/>
    <property type="evidence" value="ECO:0007669"/>
    <property type="project" value="TreeGrafter"/>
</dbReference>
<dbReference type="PANTHER" id="PTHR24567">
    <property type="entry name" value="CRP FAMILY TRANSCRIPTIONAL REGULATORY PROTEIN"/>
    <property type="match status" value="1"/>
</dbReference>
<dbReference type="InterPro" id="IPR014710">
    <property type="entry name" value="RmlC-like_jellyroll"/>
</dbReference>
<dbReference type="CDD" id="cd00038">
    <property type="entry name" value="CAP_ED"/>
    <property type="match status" value="1"/>
</dbReference>
<dbReference type="Pfam" id="PF00027">
    <property type="entry name" value="cNMP_binding"/>
    <property type="match status" value="1"/>
</dbReference>
<accession>E6PW31</accession>
<dbReference type="SUPFAM" id="SSF51206">
    <property type="entry name" value="cAMP-binding domain-like"/>
    <property type="match status" value="1"/>
</dbReference>
<sequence length="209" mass="23147">MKKVFEMLRRGKPVAESRDDGPESQFFTTGFQDVDDATVPIVHWAERAKAIGARKLARPAPAKRLKELWSRDRFMAGLSPDDLEKCARHFEFYAADANKDLIAQNEYGGFMLVVLHGVVAVDRQQPWGERLRLTEVRAGNVLGEMSLLDAGPRWSYCTSLNPCEIAVLEAGALDSMIEQDPGSAARLIGSLARRLSLRLRKLGAPAQPA</sequence>
<dbReference type="PANTHER" id="PTHR24567:SF74">
    <property type="entry name" value="HTH-TYPE TRANSCRIPTIONAL REGULATOR ARCR"/>
    <property type="match status" value="1"/>
</dbReference>
<dbReference type="InterPro" id="IPR018490">
    <property type="entry name" value="cNMP-bd_dom_sf"/>
</dbReference>
<proteinExistence type="predicted"/>
<protein>
    <recommendedName>
        <fullName evidence="1">Cyclic nucleotide-binding domain-containing protein</fullName>
    </recommendedName>
</protein>
<feature type="domain" description="Cyclic nucleotide-binding" evidence="1">
    <location>
        <begin position="74"/>
        <end position="194"/>
    </location>
</feature>
<dbReference type="InterPro" id="IPR000595">
    <property type="entry name" value="cNMP-bd_dom"/>
</dbReference>
<dbReference type="PROSITE" id="PS50042">
    <property type="entry name" value="CNMP_BINDING_3"/>
    <property type="match status" value="1"/>
</dbReference>
<dbReference type="AlphaFoldDB" id="E6PW31"/>
<dbReference type="Gene3D" id="2.60.120.10">
    <property type="entry name" value="Jelly Rolls"/>
    <property type="match status" value="1"/>
</dbReference>
<evidence type="ECO:0000259" key="1">
    <source>
        <dbReference type="PROSITE" id="PS50042"/>
    </source>
</evidence>
<evidence type="ECO:0000313" key="2">
    <source>
        <dbReference type="EMBL" id="CBH99138.1"/>
    </source>
</evidence>
<dbReference type="InterPro" id="IPR050397">
    <property type="entry name" value="Env_Response_Regulators"/>
</dbReference>
<name>E6PW31_9ZZZZ</name>